<dbReference type="GO" id="GO:0006281">
    <property type="term" value="P:DNA repair"/>
    <property type="evidence" value="ECO:0007669"/>
    <property type="project" value="TreeGrafter"/>
</dbReference>
<dbReference type="PANTHER" id="PTHR45766:SF6">
    <property type="entry name" value="SWI_SNF-RELATED MATRIX-ASSOCIATED ACTIN-DEPENDENT REGULATOR OF CHROMATIN SUBFAMILY A-LIKE PROTEIN 1"/>
    <property type="match status" value="1"/>
</dbReference>
<evidence type="ECO:0000313" key="2">
    <source>
        <dbReference type="EMBL" id="CAD7622585.1"/>
    </source>
</evidence>
<organism evidence="2">
    <name type="scientific">Medioppia subpectinata</name>
    <dbReference type="NCBI Taxonomy" id="1979941"/>
    <lineage>
        <taxon>Eukaryota</taxon>
        <taxon>Metazoa</taxon>
        <taxon>Ecdysozoa</taxon>
        <taxon>Arthropoda</taxon>
        <taxon>Chelicerata</taxon>
        <taxon>Arachnida</taxon>
        <taxon>Acari</taxon>
        <taxon>Acariformes</taxon>
        <taxon>Sarcoptiformes</taxon>
        <taxon>Oribatida</taxon>
        <taxon>Brachypylina</taxon>
        <taxon>Oppioidea</taxon>
        <taxon>Oppiidae</taxon>
        <taxon>Medioppia</taxon>
    </lineage>
</organism>
<dbReference type="Proteomes" id="UP000759131">
    <property type="component" value="Unassembled WGS sequence"/>
</dbReference>
<protein>
    <submittedName>
        <fullName evidence="2">Uncharacterized protein</fullName>
    </submittedName>
</protein>
<keyword evidence="1" id="KW-0378">Hydrolase</keyword>
<dbReference type="EMBL" id="CAJPIZ010001179">
    <property type="protein sequence ID" value="CAG2103015.1"/>
    <property type="molecule type" value="Genomic_DNA"/>
</dbReference>
<reference evidence="2" key="1">
    <citation type="submission" date="2020-11" db="EMBL/GenBank/DDBJ databases">
        <authorList>
            <person name="Tran Van P."/>
        </authorList>
    </citation>
    <scope>NUCLEOTIDE SEQUENCE</scope>
</reference>
<gene>
    <name evidence="2" type="ORF">OSB1V03_LOCUS3048</name>
</gene>
<accession>A0A7R9KGB3</accession>
<dbReference type="GO" id="GO:0031297">
    <property type="term" value="P:replication fork processing"/>
    <property type="evidence" value="ECO:0007669"/>
    <property type="project" value="TreeGrafter"/>
</dbReference>
<keyword evidence="3" id="KW-1185">Reference proteome</keyword>
<evidence type="ECO:0000313" key="3">
    <source>
        <dbReference type="Proteomes" id="UP000759131"/>
    </source>
</evidence>
<evidence type="ECO:0000256" key="1">
    <source>
        <dbReference type="ARBA" id="ARBA00022801"/>
    </source>
</evidence>
<dbReference type="Gene3D" id="3.40.50.10810">
    <property type="entry name" value="Tandem AAA-ATPase domain"/>
    <property type="match status" value="1"/>
</dbReference>
<proteinExistence type="predicted"/>
<dbReference type="InterPro" id="IPR027417">
    <property type="entry name" value="P-loop_NTPase"/>
</dbReference>
<sequence>MTNPDPINYGESLRTREPLFSFPTDDLTASDFTRNLTFKTYELSKNQIQAEIGLISPQEFRLDCLKNNAAVDEIIDSIKITPRKINGHQFELNVKHYHYVISFLKYLQEERYLTVNFNRLDRYMMNALIENSQRNGNIMTFIECTVNGRKEIIESLEDSADHSNSYQFMHRHDMFTDLTQNQLIAFYSAIIREGKCILFGELYGKTLTSLTIMTYFREDWPLVIVCDRDRQSHWSTELLFRLNKPSDEWRIKECTTVEDIYVYPEPFHDIMIINYDLYYEIKDTLSFRTLNLKAFIFEDQSRHVSSSRSWKKLSSCVEKGNLSKAKRIIFVSTKEGIDFNAAKDFYSLVKILDPKTFDDFEHYSNRYMEKKEPKRERNLFELEILLRSTTLIPIAF</sequence>
<dbReference type="PANTHER" id="PTHR45766">
    <property type="entry name" value="DNA ANNEALING HELICASE AND ENDONUCLEASE ZRANB3 FAMILY MEMBER"/>
    <property type="match status" value="1"/>
</dbReference>
<dbReference type="OrthoDB" id="448448at2759"/>
<dbReference type="EMBL" id="OC855754">
    <property type="protein sequence ID" value="CAD7622585.1"/>
    <property type="molecule type" value="Genomic_DNA"/>
</dbReference>
<dbReference type="SUPFAM" id="SSF52540">
    <property type="entry name" value="P-loop containing nucleoside triphosphate hydrolases"/>
    <property type="match status" value="1"/>
</dbReference>
<dbReference type="GO" id="GO:0016787">
    <property type="term" value="F:hydrolase activity"/>
    <property type="evidence" value="ECO:0007669"/>
    <property type="project" value="UniProtKB-KW"/>
</dbReference>
<dbReference type="AlphaFoldDB" id="A0A7R9KGB3"/>
<name>A0A7R9KGB3_9ACAR</name>
<dbReference type="InterPro" id="IPR038718">
    <property type="entry name" value="SNF2-like_sf"/>
</dbReference>